<dbReference type="Proteomes" id="UP000438093">
    <property type="component" value="Unassembled WGS sequence"/>
</dbReference>
<comment type="caution">
    <text evidence="2">The sequence shown here is derived from an EMBL/GenBank/DDBJ whole genome shotgun (WGS) entry which is preliminary data.</text>
</comment>
<dbReference type="SUPFAM" id="SSF53335">
    <property type="entry name" value="S-adenosyl-L-methionine-dependent methyltransferases"/>
    <property type="match status" value="1"/>
</dbReference>
<dbReference type="InterPro" id="IPR029063">
    <property type="entry name" value="SAM-dependent_MTases_sf"/>
</dbReference>
<keyword evidence="3" id="KW-1185">Reference proteome</keyword>
<dbReference type="EMBL" id="VTFY01000009">
    <property type="protein sequence ID" value="MRX83209.1"/>
    <property type="molecule type" value="Genomic_DNA"/>
</dbReference>
<evidence type="ECO:0000259" key="1">
    <source>
        <dbReference type="Pfam" id="PF08241"/>
    </source>
</evidence>
<dbReference type="RefSeq" id="WP_154334025.1">
    <property type="nucleotide sequence ID" value="NZ_VTFY01000009.1"/>
</dbReference>
<organism evidence="2 3">
    <name type="scientific">Eggerthella guodeyinii</name>
    <dbReference type="NCBI Taxonomy" id="2690837"/>
    <lineage>
        <taxon>Bacteria</taxon>
        <taxon>Bacillati</taxon>
        <taxon>Actinomycetota</taxon>
        <taxon>Coriobacteriia</taxon>
        <taxon>Eggerthellales</taxon>
        <taxon>Eggerthellaceae</taxon>
        <taxon>Eggerthella</taxon>
    </lineage>
</organism>
<dbReference type="PANTHER" id="PTHR43861">
    <property type="entry name" value="TRANS-ACONITATE 2-METHYLTRANSFERASE-RELATED"/>
    <property type="match status" value="1"/>
</dbReference>
<dbReference type="AlphaFoldDB" id="A0A6N7RPJ8"/>
<name>A0A6N7RPJ8_9ACTN</name>
<dbReference type="Gene3D" id="3.40.50.150">
    <property type="entry name" value="Vaccinia Virus protein VP39"/>
    <property type="match status" value="1"/>
</dbReference>
<dbReference type="CDD" id="cd02440">
    <property type="entry name" value="AdoMet_MTases"/>
    <property type="match status" value="1"/>
</dbReference>
<evidence type="ECO:0000313" key="2">
    <source>
        <dbReference type="EMBL" id="MRX83209.1"/>
    </source>
</evidence>
<dbReference type="GO" id="GO:0008757">
    <property type="term" value="F:S-adenosylmethionine-dependent methyltransferase activity"/>
    <property type="evidence" value="ECO:0007669"/>
    <property type="project" value="InterPro"/>
</dbReference>
<proteinExistence type="predicted"/>
<protein>
    <submittedName>
        <fullName evidence="2">Methyltransferase domain-containing protein</fullName>
    </submittedName>
</protein>
<dbReference type="Pfam" id="PF08241">
    <property type="entry name" value="Methyltransf_11"/>
    <property type="match status" value="1"/>
</dbReference>
<dbReference type="GO" id="GO:0032259">
    <property type="term" value="P:methylation"/>
    <property type="evidence" value="ECO:0007669"/>
    <property type="project" value="UniProtKB-KW"/>
</dbReference>
<reference evidence="3" key="1">
    <citation type="submission" date="2019-08" db="EMBL/GenBank/DDBJ databases">
        <title>Arthrobacter sp. nov., isolated from plateau pika and Tibetan wild ass.</title>
        <authorList>
            <person name="Ge Y."/>
        </authorList>
    </citation>
    <scope>NUCLEOTIDE SEQUENCE [LARGE SCALE GENOMIC DNA]</scope>
    <source>
        <strain evidence="3">HF-4214</strain>
    </source>
</reference>
<accession>A0A6N7RPJ8</accession>
<gene>
    <name evidence="2" type="ORF">GJG86_11995</name>
</gene>
<dbReference type="InterPro" id="IPR013216">
    <property type="entry name" value="Methyltransf_11"/>
</dbReference>
<keyword evidence="2" id="KW-0489">Methyltransferase</keyword>
<keyword evidence="2" id="KW-0808">Transferase</keyword>
<dbReference type="PANTHER" id="PTHR43861:SF1">
    <property type="entry name" value="TRANS-ACONITATE 2-METHYLTRANSFERASE"/>
    <property type="match status" value="1"/>
</dbReference>
<evidence type="ECO:0000313" key="3">
    <source>
        <dbReference type="Proteomes" id="UP000438093"/>
    </source>
</evidence>
<sequence>MDWDAELYDRQHAFVGAYGNDLVDLVRAIAREREDGGGRTLRILDVGCGTGAHLDALGEIGDAVGVDASPAMVARARDAHPRADVRVADACALPFEGVFDVAFSNAVFHWIPDQDALLASVARALADGGVLVAEMGGAGNNARMRAGIAAALGKRGRAFAEPFCFPRDEEQGERLAAAGFDVVSLRSFDRPTPLAGGAAGLRLFAEQFYAGSLEGLDPVERAAVLDEYEAACRDELWDAAERRWTADYRRLRFVARKRPA</sequence>
<feature type="domain" description="Methyltransferase type 11" evidence="1">
    <location>
        <begin position="44"/>
        <end position="132"/>
    </location>
</feature>